<reference evidence="4" key="1">
    <citation type="journal article" date="2023" name="Nat. Commun.">
        <title>Diploid and tetraploid genomes of Acorus and the evolution of monocots.</title>
        <authorList>
            <person name="Ma L."/>
            <person name="Liu K.W."/>
            <person name="Li Z."/>
            <person name="Hsiao Y.Y."/>
            <person name="Qi Y."/>
            <person name="Fu T."/>
            <person name="Tang G.D."/>
            <person name="Zhang D."/>
            <person name="Sun W.H."/>
            <person name="Liu D.K."/>
            <person name="Li Y."/>
            <person name="Chen G.Z."/>
            <person name="Liu X.D."/>
            <person name="Liao X.Y."/>
            <person name="Jiang Y.T."/>
            <person name="Yu X."/>
            <person name="Hao Y."/>
            <person name="Huang J."/>
            <person name="Zhao X.W."/>
            <person name="Ke S."/>
            <person name="Chen Y.Y."/>
            <person name="Wu W.L."/>
            <person name="Hsu J.L."/>
            <person name="Lin Y.F."/>
            <person name="Huang M.D."/>
            <person name="Li C.Y."/>
            <person name="Huang L."/>
            <person name="Wang Z.W."/>
            <person name="Zhao X."/>
            <person name="Zhong W.Y."/>
            <person name="Peng D.H."/>
            <person name="Ahmad S."/>
            <person name="Lan S."/>
            <person name="Zhang J.S."/>
            <person name="Tsai W.C."/>
            <person name="Van de Peer Y."/>
            <person name="Liu Z.J."/>
        </authorList>
    </citation>
    <scope>NUCLEOTIDE SEQUENCE</scope>
    <source>
        <strain evidence="4">SCP</strain>
    </source>
</reference>
<dbReference type="Proteomes" id="UP001179952">
    <property type="component" value="Unassembled WGS sequence"/>
</dbReference>
<dbReference type="PANTHER" id="PTHR34661:SF2">
    <property type="entry name" value="SHSP DOMAIN-CONTAINING PROTEIN"/>
    <property type="match status" value="1"/>
</dbReference>
<dbReference type="PROSITE" id="PS01031">
    <property type="entry name" value="SHSP"/>
    <property type="match status" value="1"/>
</dbReference>
<feature type="region of interest" description="Disordered" evidence="2">
    <location>
        <begin position="1"/>
        <end position="26"/>
    </location>
</feature>
<dbReference type="InterPro" id="IPR039321">
    <property type="entry name" value="IDM2/3-like"/>
</dbReference>
<feature type="domain" description="SHSP" evidence="3">
    <location>
        <begin position="200"/>
        <end position="328"/>
    </location>
</feature>
<comment type="similarity">
    <text evidence="1">Belongs to the small heat shock protein (HSP20) family.</text>
</comment>
<dbReference type="GO" id="GO:0005634">
    <property type="term" value="C:nucleus"/>
    <property type="evidence" value="ECO:0007669"/>
    <property type="project" value="TreeGrafter"/>
</dbReference>
<dbReference type="InterPro" id="IPR002068">
    <property type="entry name" value="A-crystallin/Hsp20_dom"/>
</dbReference>
<reference evidence="4" key="2">
    <citation type="submission" date="2023-06" db="EMBL/GenBank/DDBJ databases">
        <authorList>
            <person name="Ma L."/>
            <person name="Liu K.-W."/>
            <person name="Li Z."/>
            <person name="Hsiao Y.-Y."/>
            <person name="Qi Y."/>
            <person name="Fu T."/>
            <person name="Tang G."/>
            <person name="Zhang D."/>
            <person name="Sun W.-H."/>
            <person name="Liu D.-K."/>
            <person name="Li Y."/>
            <person name="Chen G.-Z."/>
            <person name="Liu X.-D."/>
            <person name="Liao X.-Y."/>
            <person name="Jiang Y.-T."/>
            <person name="Yu X."/>
            <person name="Hao Y."/>
            <person name="Huang J."/>
            <person name="Zhao X.-W."/>
            <person name="Ke S."/>
            <person name="Chen Y.-Y."/>
            <person name="Wu W.-L."/>
            <person name="Hsu J.-L."/>
            <person name="Lin Y.-F."/>
            <person name="Huang M.-D."/>
            <person name="Li C.-Y."/>
            <person name="Huang L."/>
            <person name="Wang Z.-W."/>
            <person name="Zhao X."/>
            <person name="Zhong W.-Y."/>
            <person name="Peng D.-H."/>
            <person name="Ahmad S."/>
            <person name="Lan S."/>
            <person name="Zhang J.-S."/>
            <person name="Tsai W.-C."/>
            <person name="Van De Peer Y."/>
            <person name="Liu Z.-J."/>
        </authorList>
    </citation>
    <scope>NUCLEOTIDE SEQUENCE</scope>
    <source>
        <strain evidence="4">SCP</strain>
        <tissue evidence="4">Leaves</tissue>
    </source>
</reference>
<evidence type="ECO:0000256" key="1">
    <source>
        <dbReference type="PROSITE-ProRule" id="PRU00285"/>
    </source>
</evidence>
<dbReference type="CDD" id="cd06464">
    <property type="entry name" value="ACD_sHsps-like"/>
    <property type="match status" value="1"/>
</dbReference>
<evidence type="ECO:0000313" key="4">
    <source>
        <dbReference type="EMBL" id="KAK1256523.1"/>
    </source>
</evidence>
<feature type="region of interest" description="Disordered" evidence="2">
    <location>
        <begin position="151"/>
        <end position="171"/>
    </location>
</feature>
<keyword evidence="5" id="KW-1185">Reference proteome</keyword>
<name>A0AAV8ZX57_ACOGR</name>
<dbReference type="Gene3D" id="2.60.40.790">
    <property type="match status" value="1"/>
</dbReference>
<proteinExistence type="inferred from homology"/>
<feature type="region of interest" description="Disordered" evidence="2">
    <location>
        <begin position="92"/>
        <end position="119"/>
    </location>
</feature>
<comment type="caution">
    <text evidence="4">The sequence shown here is derived from an EMBL/GenBank/DDBJ whole genome shotgun (WGS) entry which is preliminary data.</text>
</comment>
<protein>
    <recommendedName>
        <fullName evidence="3">SHSP domain-containing protein</fullName>
    </recommendedName>
</protein>
<evidence type="ECO:0000256" key="2">
    <source>
        <dbReference type="SAM" id="MobiDB-lite"/>
    </source>
</evidence>
<dbReference type="PANTHER" id="PTHR34661">
    <property type="entry name" value="INCREASED DNA METHYLATION 3"/>
    <property type="match status" value="1"/>
</dbReference>
<accession>A0AAV8ZX57</accession>
<evidence type="ECO:0000259" key="3">
    <source>
        <dbReference type="PROSITE" id="PS01031"/>
    </source>
</evidence>
<sequence length="328" mass="36470">MLPIWSGIDSSSSSQQREPNSNNPFNMMTWRTRFMETLQFHGVPPNAVPLNHALAHDQENAFLQLPIPLTTRPMRPFAPTIAQWDAFLRNNSSRSSQDANTFNSTSTPPSHRNPTSPIWSSQHTMMARIAQMRALRASSISFQNNTRYDLANHSSESSGGGRVARPSPLRPNVANLVGQTKMENFSMKLRSGLGGKAHDEVNIPKFGSIDVRESEDAYYFKVAVPGVERDPDSFIWEIKKNGKVTIQGNIRLGIKRIRRKCSKGTLFIRGDCLFKPVSQGGFKPGPFNCSFRLPGQIDPGRSMGRFGEDGIFEAIVMKHVEGGVLEAP</sequence>
<feature type="compositionally biased region" description="Polar residues" evidence="2">
    <location>
        <begin position="17"/>
        <end position="26"/>
    </location>
</feature>
<gene>
    <name evidence="4" type="ORF">QJS04_geneDACA001476</name>
</gene>
<organism evidence="4 5">
    <name type="scientific">Acorus gramineus</name>
    <name type="common">Dwarf sweet flag</name>
    <dbReference type="NCBI Taxonomy" id="55184"/>
    <lineage>
        <taxon>Eukaryota</taxon>
        <taxon>Viridiplantae</taxon>
        <taxon>Streptophyta</taxon>
        <taxon>Embryophyta</taxon>
        <taxon>Tracheophyta</taxon>
        <taxon>Spermatophyta</taxon>
        <taxon>Magnoliopsida</taxon>
        <taxon>Liliopsida</taxon>
        <taxon>Acoraceae</taxon>
        <taxon>Acorus</taxon>
    </lineage>
</organism>
<dbReference type="EMBL" id="JAUJYN010000122">
    <property type="protein sequence ID" value="KAK1256523.1"/>
    <property type="molecule type" value="Genomic_DNA"/>
</dbReference>
<dbReference type="InterPro" id="IPR008978">
    <property type="entry name" value="HSP20-like_chaperone"/>
</dbReference>
<dbReference type="AlphaFoldDB" id="A0AAV8ZX57"/>
<evidence type="ECO:0000313" key="5">
    <source>
        <dbReference type="Proteomes" id="UP001179952"/>
    </source>
</evidence>